<feature type="domain" description="DUF218" evidence="2">
    <location>
        <begin position="55"/>
        <end position="184"/>
    </location>
</feature>
<evidence type="ECO:0000313" key="3">
    <source>
        <dbReference type="EMBL" id="KEQ24339.1"/>
    </source>
</evidence>
<dbReference type="AlphaFoldDB" id="A0A081P0W6"/>
<dbReference type="InterPro" id="IPR003848">
    <property type="entry name" value="DUF218"/>
</dbReference>
<name>A0A081P0W6_9BACL</name>
<dbReference type="PANTHER" id="PTHR30336">
    <property type="entry name" value="INNER MEMBRANE PROTEIN, PROBABLE PERMEASE"/>
    <property type="match status" value="1"/>
</dbReference>
<evidence type="ECO:0000256" key="1">
    <source>
        <dbReference type="SAM" id="Phobius"/>
    </source>
</evidence>
<protein>
    <recommendedName>
        <fullName evidence="2">DUF218 domain-containing protein</fullName>
    </recommendedName>
</protein>
<reference evidence="3 4" key="1">
    <citation type="submission" date="2014-06" db="EMBL/GenBank/DDBJ databases">
        <title>Draft genome sequence of Paenibacillus sp. MSt1.</title>
        <authorList>
            <person name="Aw Y.K."/>
            <person name="Ong K.S."/>
            <person name="Gan H.M."/>
            <person name="Lee S.M."/>
        </authorList>
    </citation>
    <scope>NUCLEOTIDE SEQUENCE [LARGE SCALE GENOMIC DNA]</scope>
    <source>
        <strain evidence="3 4">MSt1</strain>
    </source>
</reference>
<dbReference type="RefSeq" id="WP_036685425.1">
    <property type="nucleotide sequence ID" value="NZ_JNVM01000016.1"/>
</dbReference>
<dbReference type="InterPro" id="IPR051599">
    <property type="entry name" value="Cell_Envelope_Assoc"/>
</dbReference>
<keyword evidence="1" id="KW-1133">Transmembrane helix</keyword>
<sequence>MAGVSCVKPIAPGLRRTVSKLFRFMLAVGALALLWVGFIQWRIAALPDEKLPPHDVGIVLGAALWQTTPSPALKERLDRAVELYQAGVIPRIIVSGGYDRTDSLLTEAEGMRNYLVDKGVPNESIYLENEARSTLQNMLFSQTIMREHGWSSAVIVTHRYHAVRALDMARFLGYDSPSVSPMESSVLSMAWHKGRETLALTKWQWDKMRAAFGYRPIT</sequence>
<evidence type="ECO:0000259" key="2">
    <source>
        <dbReference type="Pfam" id="PF02698"/>
    </source>
</evidence>
<gene>
    <name evidence="3" type="ORF">ET33_08600</name>
</gene>
<dbReference type="GO" id="GO:0005886">
    <property type="term" value="C:plasma membrane"/>
    <property type="evidence" value="ECO:0007669"/>
    <property type="project" value="TreeGrafter"/>
</dbReference>
<dbReference type="OrthoDB" id="9782395at2"/>
<dbReference type="EMBL" id="JNVM01000016">
    <property type="protein sequence ID" value="KEQ24339.1"/>
    <property type="molecule type" value="Genomic_DNA"/>
</dbReference>
<dbReference type="PANTHER" id="PTHR30336:SF20">
    <property type="entry name" value="DUF218 DOMAIN-CONTAINING PROTEIN"/>
    <property type="match status" value="1"/>
</dbReference>
<dbReference type="Pfam" id="PF02698">
    <property type="entry name" value="DUF218"/>
    <property type="match status" value="1"/>
</dbReference>
<dbReference type="eggNOG" id="COG1434">
    <property type="taxonomic scope" value="Bacteria"/>
</dbReference>
<organism evidence="3 4">
    <name type="scientific">Paenibacillus tyrfis</name>
    <dbReference type="NCBI Taxonomy" id="1501230"/>
    <lineage>
        <taxon>Bacteria</taxon>
        <taxon>Bacillati</taxon>
        <taxon>Bacillota</taxon>
        <taxon>Bacilli</taxon>
        <taxon>Bacillales</taxon>
        <taxon>Paenibacillaceae</taxon>
        <taxon>Paenibacillus</taxon>
    </lineage>
</organism>
<evidence type="ECO:0000313" key="4">
    <source>
        <dbReference type="Proteomes" id="UP000028123"/>
    </source>
</evidence>
<dbReference type="CDD" id="cd06259">
    <property type="entry name" value="YdcF-like"/>
    <property type="match status" value="1"/>
</dbReference>
<proteinExistence type="predicted"/>
<dbReference type="InterPro" id="IPR014729">
    <property type="entry name" value="Rossmann-like_a/b/a_fold"/>
</dbReference>
<keyword evidence="1" id="KW-0812">Transmembrane</keyword>
<comment type="caution">
    <text evidence="3">The sequence shown here is derived from an EMBL/GenBank/DDBJ whole genome shotgun (WGS) entry which is preliminary data.</text>
</comment>
<accession>A0A081P0W6</accession>
<dbReference type="Proteomes" id="UP000028123">
    <property type="component" value="Unassembled WGS sequence"/>
</dbReference>
<feature type="transmembrane region" description="Helical" evidence="1">
    <location>
        <begin position="21"/>
        <end position="41"/>
    </location>
</feature>
<keyword evidence="4" id="KW-1185">Reference proteome</keyword>
<dbReference type="Gene3D" id="3.40.50.620">
    <property type="entry name" value="HUPs"/>
    <property type="match status" value="1"/>
</dbReference>
<keyword evidence="1" id="KW-0472">Membrane</keyword>